<sequence length="557" mass="61054">MELDPGRRSAIGAMPSRQDGLAIPARRAGGIMSLCRRACVGLARRARVTYGRRDVAIRPFSPGRRHLSTARPKLLHGATRAPAARCRPDLFNSSIRDVGAAGRMRILIDARVSSIPEGTGIATYARTLANNVSACDHEVTLLRAENVGRLRRARRTDRVPSAVLAFDHPGSSRPPESYRTSDIPGWVRNRFWSLRGLADLASLSYGTGGLDEIDDLSTLQTQHLHDRFGRFASVINARNVFDHALERFRKRDRILTLRPSRRIDVAHFTSMLPIRVAGARTIYTIYDLMPLVIPFATLDNKEAYFRLARKCCEIADAIVTISEFSRREIASVLGVPDDKIFNASLTYDIPPAVLARDVRDITASLEKNFKLKPREYFLMVGAIEPRKNVARAVEAYLSSGVGAPLVICGPRNALSAEQLRSVPPQSPDDGDEGRDRNVILLEYLPRSLVFDLIQGARALVIPSIAEGFGLTALEALALGTPVIASTAGALPEVCGTAALYVDPHDVGALKEAFRTVYAWTDSALEAAGRRGRRQAGQFSPEAFRARLSELYGRLAAA</sequence>
<dbReference type="PANTHER" id="PTHR46401:SF2">
    <property type="entry name" value="GLYCOSYLTRANSFERASE WBBK-RELATED"/>
    <property type="match status" value="1"/>
</dbReference>
<accession>A0A327L3E3</accession>
<reference evidence="3 4" key="1">
    <citation type="submission" date="2017-07" db="EMBL/GenBank/DDBJ databases">
        <title>Draft Genome Sequences of Select Purple Nonsulfur Bacteria.</title>
        <authorList>
            <person name="Lasarre B."/>
            <person name="Mckinlay J.B."/>
        </authorList>
    </citation>
    <scope>NUCLEOTIDE SEQUENCE [LARGE SCALE GENOMIC DNA]</scope>
    <source>
        <strain evidence="3 4">DSM 5909</strain>
    </source>
</reference>
<protein>
    <recommendedName>
        <fullName evidence="2">Glycosyl transferase family 1 domain-containing protein</fullName>
    </recommendedName>
</protein>
<feature type="domain" description="Glycosyl transferase family 1" evidence="2">
    <location>
        <begin position="365"/>
        <end position="518"/>
    </location>
</feature>
<dbReference type="SUPFAM" id="SSF53756">
    <property type="entry name" value="UDP-Glycosyltransferase/glycogen phosphorylase"/>
    <property type="match status" value="1"/>
</dbReference>
<keyword evidence="1" id="KW-0808">Transferase</keyword>
<dbReference type="InterPro" id="IPR001296">
    <property type="entry name" value="Glyco_trans_1"/>
</dbReference>
<dbReference type="Proteomes" id="UP000249130">
    <property type="component" value="Unassembled WGS sequence"/>
</dbReference>
<dbReference type="OrthoDB" id="9801609at2"/>
<dbReference type="EMBL" id="NPEX01000026">
    <property type="protein sequence ID" value="RAI45031.1"/>
    <property type="molecule type" value="Genomic_DNA"/>
</dbReference>
<dbReference type="Pfam" id="PF00534">
    <property type="entry name" value="Glycos_transf_1"/>
    <property type="match status" value="1"/>
</dbReference>
<evidence type="ECO:0000313" key="4">
    <source>
        <dbReference type="Proteomes" id="UP000249130"/>
    </source>
</evidence>
<dbReference type="PANTHER" id="PTHR46401">
    <property type="entry name" value="GLYCOSYLTRANSFERASE WBBK-RELATED"/>
    <property type="match status" value="1"/>
</dbReference>
<comment type="caution">
    <text evidence="3">The sequence shown here is derived from an EMBL/GenBank/DDBJ whole genome shotgun (WGS) entry which is preliminary data.</text>
</comment>
<keyword evidence="4" id="KW-1185">Reference proteome</keyword>
<evidence type="ECO:0000313" key="3">
    <source>
        <dbReference type="EMBL" id="RAI45031.1"/>
    </source>
</evidence>
<organism evidence="3 4">
    <name type="scientific">Rhodoplanes roseus</name>
    <dbReference type="NCBI Taxonomy" id="29409"/>
    <lineage>
        <taxon>Bacteria</taxon>
        <taxon>Pseudomonadati</taxon>
        <taxon>Pseudomonadota</taxon>
        <taxon>Alphaproteobacteria</taxon>
        <taxon>Hyphomicrobiales</taxon>
        <taxon>Nitrobacteraceae</taxon>
        <taxon>Rhodoplanes</taxon>
    </lineage>
</organism>
<evidence type="ECO:0000256" key="1">
    <source>
        <dbReference type="ARBA" id="ARBA00022679"/>
    </source>
</evidence>
<dbReference type="Gene3D" id="3.40.50.2000">
    <property type="entry name" value="Glycogen Phosphorylase B"/>
    <property type="match status" value="2"/>
</dbReference>
<gene>
    <name evidence="3" type="ORF">CH341_06020</name>
</gene>
<dbReference type="CDD" id="cd03809">
    <property type="entry name" value="GT4_MtfB-like"/>
    <property type="match status" value="1"/>
</dbReference>
<dbReference type="GO" id="GO:0016757">
    <property type="term" value="F:glycosyltransferase activity"/>
    <property type="evidence" value="ECO:0007669"/>
    <property type="project" value="InterPro"/>
</dbReference>
<dbReference type="GO" id="GO:0009103">
    <property type="term" value="P:lipopolysaccharide biosynthetic process"/>
    <property type="evidence" value="ECO:0007669"/>
    <property type="project" value="TreeGrafter"/>
</dbReference>
<dbReference type="AlphaFoldDB" id="A0A327L3E3"/>
<proteinExistence type="predicted"/>
<name>A0A327L3E3_9BRAD</name>
<evidence type="ECO:0000259" key="2">
    <source>
        <dbReference type="Pfam" id="PF00534"/>
    </source>
</evidence>